<dbReference type="Proteomes" id="UP000292003">
    <property type="component" value="Unassembled WGS sequence"/>
</dbReference>
<sequence length="249" mass="26065">MTSTSEFTLTELDLLATYAGRRPPFPLRVPSCGRDSGERAALLAEAGRTLSERGLANEDGPVRLAADFVDTLRDHRRSVDLVVVCGSLVRGTVAMIDGEQALLCGQSIGGEPGPVTVTRITDAALTAELSGRIPRAAAAQAMPITLPPGVVEAAARLEGPAPRKRLRALVAERGGDEAAVDALIALLPSVTGRGQGGVVVDGVGRTVELSWLDSPHGRVRVDRDESGWVSVNPLRRDDLVKALRDAAAG</sequence>
<name>A0A4Q7J6E2_9PSEU</name>
<evidence type="ECO:0000313" key="5">
    <source>
        <dbReference type="EMBL" id="RZQ62396.1"/>
    </source>
</evidence>
<proteinExistence type="inferred from homology"/>
<dbReference type="AlphaFoldDB" id="A0A4Q7J6E2"/>
<protein>
    <submittedName>
        <fullName evidence="5">ESX secretion-associated protein EspG</fullName>
    </submittedName>
</protein>
<reference evidence="5 6" key="1">
    <citation type="submission" date="2019-02" db="EMBL/GenBank/DDBJ databases">
        <title>Draft genome sequence of Amycolatopsis sp. 8-3EHSu isolated from roots of Suaeda maritima.</title>
        <authorList>
            <person name="Duangmal K."/>
            <person name="Chantavorakit T."/>
        </authorList>
    </citation>
    <scope>NUCLEOTIDE SEQUENCE [LARGE SCALE GENOMIC DNA]</scope>
    <source>
        <strain evidence="5 6">8-3EHSu</strain>
    </source>
</reference>
<keyword evidence="6" id="KW-1185">Reference proteome</keyword>
<accession>A0A4Q7J6E2</accession>
<dbReference type="InterPro" id="IPR025734">
    <property type="entry name" value="EspG"/>
</dbReference>
<evidence type="ECO:0000256" key="1">
    <source>
        <dbReference type="ARBA" id="ARBA00004496"/>
    </source>
</evidence>
<keyword evidence="4" id="KW-0143">Chaperone</keyword>
<dbReference type="RefSeq" id="WP_130476823.1">
    <property type="nucleotide sequence ID" value="NZ_SFCC01000009.1"/>
</dbReference>
<comment type="subcellular location">
    <subcellularLocation>
        <location evidence="1">Cytoplasm</location>
    </subcellularLocation>
</comment>
<dbReference type="OrthoDB" id="3680115at2"/>
<gene>
    <name evidence="5" type="ORF">EWH70_19200</name>
</gene>
<comment type="caution">
    <text evidence="5">The sequence shown here is derived from an EMBL/GenBank/DDBJ whole genome shotgun (WGS) entry which is preliminary data.</text>
</comment>
<organism evidence="5 6">
    <name type="scientific">Amycolatopsis suaedae</name>
    <dbReference type="NCBI Taxonomy" id="2510978"/>
    <lineage>
        <taxon>Bacteria</taxon>
        <taxon>Bacillati</taxon>
        <taxon>Actinomycetota</taxon>
        <taxon>Actinomycetes</taxon>
        <taxon>Pseudonocardiales</taxon>
        <taxon>Pseudonocardiaceae</taxon>
        <taxon>Amycolatopsis</taxon>
    </lineage>
</organism>
<dbReference type="Pfam" id="PF14011">
    <property type="entry name" value="ESX-1_EspG"/>
    <property type="match status" value="1"/>
</dbReference>
<evidence type="ECO:0000256" key="2">
    <source>
        <dbReference type="ARBA" id="ARBA00006411"/>
    </source>
</evidence>
<dbReference type="EMBL" id="SFCC01000009">
    <property type="protein sequence ID" value="RZQ62396.1"/>
    <property type="molecule type" value="Genomic_DNA"/>
</dbReference>
<comment type="similarity">
    <text evidence="2">Belongs to the EspG family.</text>
</comment>
<evidence type="ECO:0000313" key="6">
    <source>
        <dbReference type="Proteomes" id="UP000292003"/>
    </source>
</evidence>
<evidence type="ECO:0000256" key="4">
    <source>
        <dbReference type="ARBA" id="ARBA00023186"/>
    </source>
</evidence>
<keyword evidence="3" id="KW-0963">Cytoplasm</keyword>
<evidence type="ECO:0000256" key="3">
    <source>
        <dbReference type="ARBA" id="ARBA00022490"/>
    </source>
</evidence>